<dbReference type="EMBL" id="CP034662">
    <property type="protein sequence ID" value="AZQ93005.1"/>
    <property type="molecule type" value="Genomic_DNA"/>
</dbReference>
<proteinExistence type="predicted"/>
<dbReference type="EC" id="2.3.2.2" evidence="2"/>
<reference evidence="2 3" key="1">
    <citation type="submission" date="2018-12" db="EMBL/GenBank/DDBJ databases">
        <title>Persistence of Moraxella catarrhalis in Chronic Obstructive Pulmonary Disease and Regulation of the Hag/MID Adhesin.</title>
        <authorList>
            <person name="Murphy T."/>
            <person name="Zhao X."/>
            <person name="Vyas G."/>
            <person name="Aluvathingal J."/>
            <person name="Nadendla S."/>
            <person name="Tallon L."/>
            <person name="Tettelin H."/>
        </authorList>
    </citation>
    <scope>NUCLEOTIDE SEQUENCE [LARGE SCALE GENOMIC DNA]</scope>
    <source>
        <strain evidence="2 3">46P58B1</strain>
    </source>
</reference>
<feature type="chain" id="PRO_5019347853" evidence="1">
    <location>
        <begin position="25"/>
        <end position="79"/>
    </location>
</feature>
<organism evidence="2 3">
    <name type="scientific">Moraxella catarrhalis</name>
    <name type="common">Branhamella catarrhalis</name>
    <dbReference type="NCBI Taxonomy" id="480"/>
    <lineage>
        <taxon>Bacteria</taxon>
        <taxon>Pseudomonadati</taxon>
        <taxon>Pseudomonadota</taxon>
        <taxon>Gammaproteobacteria</taxon>
        <taxon>Moraxellales</taxon>
        <taxon>Moraxellaceae</taxon>
        <taxon>Moraxella</taxon>
    </lineage>
</organism>
<keyword evidence="1" id="KW-0732">Signal</keyword>
<feature type="signal peptide" evidence="1">
    <location>
        <begin position="1"/>
        <end position="24"/>
    </location>
</feature>
<keyword evidence="2" id="KW-0808">Transferase</keyword>
<evidence type="ECO:0000256" key="1">
    <source>
        <dbReference type="SAM" id="SignalP"/>
    </source>
</evidence>
<name>A0A3S9QE69_MORCA</name>
<dbReference type="Proteomes" id="UP000280228">
    <property type="component" value="Chromosome"/>
</dbReference>
<accession>A0A3S9QE69</accession>
<evidence type="ECO:0000313" key="2">
    <source>
        <dbReference type="EMBL" id="AZQ93005.1"/>
    </source>
</evidence>
<dbReference type="AlphaFoldDB" id="A0A3S9QE69"/>
<evidence type="ECO:0000313" key="3">
    <source>
        <dbReference type="Proteomes" id="UP000280228"/>
    </source>
</evidence>
<dbReference type="GO" id="GO:0103068">
    <property type="term" value="F:leukotriene C4 gamma-glutamyl transferase activity"/>
    <property type="evidence" value="ECO:0007669"/>
    <property type="project" value="UniProtKB-EC"/>
</dbReference>
<protein>
    <submittedName>
        <fullName evidence="2">Gamma-glutamyltranspeptidase domain protein</fullName>
        <ecNumber evidence="2">2.3.2.2</ecNumber>
    </submittedName>
</protein>
<sequence>MAKTYLLTASIMSMAISGCQVIHANQGKVNTNSAVITGADAHTPEHATGLTEQQQVIVSDFMVVSANPLVTQAGYDILK</sequence>
<dbReference type="PROSITE" id="PS51257">
    <property type="entry name" value="PROKAR_LIPOPROTEIN"/>
    <property type="match status" value="1"/>
</dbReference>
<gene>
    <name evidence="2" type="primary">ggt</name>
    <name evidence="2" type="ORF">EJK53_0634</name>
</gene>
<keyword evidence="2" id="KW-0012">Acyltransferase</keyword>